<reference evidence="12 13" key="1">
    <citation type="submission" date="2010-07" db="EMBL/GenBank/DDBJ databases">
        <authorList>
            <person name="Muzny D."/>
            <person name="Qin X."/>
            <person name="Deng J."/>
            <person name="Jiang H."/>
            <person name="Liu Y."/>
            <person name="Qu J."/>
            <person name="Song X.-Z."/>
            <person name="Zhang L."/>
            <person name="Thornton R."/>
            <person name="Coyle M."/>
            <person name="Francisco L."/>
            <person name="Jackson L."/>
            <person name="Javaid M."/>
            <person name="Korchina V."/>
            <person name="Kovar C."/>
            <person name="Mata R."/>
            <person name="Mathew T."/>
            <person name="Ngo R."/>
            <person name="Nguyen L."/>
            <person name="Nguyen N."/>
            <person name="Okwuonu G."/>
            <person name="Ongeri F."/>
            <person name="Pham C."/>
            <person name="Simmons D."/>
            <person name="Wilczek-Boney K."/>
            <person name="Hale W."/>
            <person name="Jakkamsetti A."/>
            <person name="Pham P."/>
            <person name="Ruth R."/>
            <person name="San Lucas F."/>
            <person name="Warren J."/>
            <person name="Zhang J."/>
            <person name="Zhao Z."/>
            <person name="Zhou C."/>
            <person name="Zhu D."/>
            <person name="Lee S."/>
            <person name="Bess C."/>
            <person name="Blankenburg K."/>
            <person name="Forbes L."/>
            <person name="Fu Q."/>
            <person name="Gubbala S."/>
            <person name="Hirani K."/>
            <person name="Jayaseelan J.C."/>
            <person name="Lara F."/>
            <person name="Munidasa M."/>
            <person name="Palculict T."/>
            <person name="Patil S."/>
            <person name="Pu L.-L."/>
            <person name="Saada N."/>
            <person name="Tang L."/>
            <person name="Weissenberger G."/>
            <person name="Zhu Y."/>
            <person name="Hemphill L."/>
            <person name="Shang Y."/>
            <person name="Youmans B."/>
            <person name="Ayvaz T."/>
            <person name="Ross M."/>
            <person name="Santibanez J."/>
            <person name="Aqrawi P."/>
            <person name="Gross S."/>
            <person name="Joshi V."/>
            <person name="Fowler G."/>
            <person name="Nazareth L."/>
            <person name="Reid J."/>
            <person name="Worley K."/>
            <person name="Petrosino J."/>
            <person name="Highlander S."/>
            <person name="Gibbs R."/>
        </authorList>
    </citation>
    <scope>NUCLEOTIDE SEQUENCE [LARGE SCALE GENOMIC DNA]</scope>
    <source>
        <strain evidence="12 13">ATCC BAA-1640</strain>
    </source>
</reference>
<dbReference type="Gene3D" id="1.10.443.10">
    <property type="entry name" value="Intergrase catalytic core"/>
    <property type="match status" value="1"/>
</dbReference>
<keyword evidence="6 9" id="KW-0238">DNA-binding</keyword>
<dbReference type="PROSITE" id="PS51900">
    <property type="entry name" value="CB"/>
    <property type="match status" value="1"/>
</dbReference>
<dbReference type="STRING" id="862517.HMPREF9225_1415"/>
<evidence type="ECO:0000256" key="7">
    <source>
        <dbReference type="ARBA" id="ARBA00023172"/>
    </source>
</evidence>
<dbReference type="InterPro" id="IPR010998">
    <property type="entry name" value="Integrase_recombinase_N"/>
</dbReference>
<evidence type="ECO:0000256" key="6">
    <source>
        <dbReference type="ARBA" id="ARBA00023125"/>
    </source>
</evidence>
<comment type="caution">
    <text evidence="12">The sequence shown here is derived from an EMBL/GenBank/DDBJ whole genome shotgun (WGS) entry which is preliminary data.</text>
</comment>
<dbReference type="GO" id="GO:0005737">
    <property type="term" value="C:cytoplasm"/>
    <property type="evidence" value="ECO:0007669"/>
    <property type="project" value="UniProtKB-SubCell"/>
</dbReference>
<proteinExistence type="predicted"/>
<name>E0NMM6_9FIRM</name>
<dbReference type="HOGENOM" id="CLU_027562_9_6_9"/>
<sequence>MVMNFTLLDDFLGYLVSTRGLSMNTVNGYYYDLKNFLVYIVARKLNFDTKELDDRYLEKMSLDLIKTVNKQDIYAYNSYLVHTKKNKMNAVSRKNSAIRTFFNYLTSKINVLEVDPSSDLDMPKVRRTIPTALSLDEAKRFLKTIEDFNYNGKNNDFLKSRDFCIATFFLNCGMRLSELCGINMFDLEDDNTIKILGKGNKERSIYLNKACIHALDNYLEFRPEVESKALFLSRNKARITPRAVQMMIDKYIVMSGLDPDKYSVHKLRHTAATLMYQYGDVDIRSLQKVLGHESVQTTEIYTHVSDEQVKRAIEKNPLGDL</sequence>
<evidence type="ECO:0000256" key="3">
    <source>
        <dbReference type="ARBA" id="ARBA00022618"/>
    </source>
</evidence>
<keyword evidence="4" id="KW-0159">Chromosome partition</keyword>
<keyword evidence="5" id="KW-0229">DNA integration</keyword>
<evidence type="ECO:0000256" key="1">
    <source>
        <dbReference type="ARBA" id="ARBA00004496"/>
    </source>
</evidence>
<evidence type="ECO:0000259" key="10">
    <source>
        <dbReference type="PROSITE" id="PS51898"/>
    </source>
</evidence>
<dbReference type="Gene3D" id="1.10.150.130">
    <property type="match status" value="1"/>
</dbReference>
<dbReference type="PANTHER" id="PTHR30349:SF77">
    <property type="entry name" value="TYROSINE RECOMBINASE XERC"/>
    <property type="match status" value="1"/>
</dbReference>
<dbReference type="GO" id="GO:0006310">
    <property type="term" value="P:DNA recombination"/>
    <property type="evidence" value="ECO:0007669"/>
    <property type="project" value="UniProtKB-KW"/>
</dbReference>
<dbReference type="OrthoDB" id="283809at2"/>
<dbReference type="InterPro" id="IPR044068">
    <property type="entry name" value="CB"/>
</dbReference>
<dbReference type="InterPro" id="IPR011010">
    <property type="entry name" value="DNA_brk_join_enz"/>
</dbReference>
<evidence type="ECO:0000256" key="9">
    <source>
        <dbReference type="PROSITE-ProRule" id="PRU01248"/>
    </source>
</evidence>
<dbReference type="SUPFAM" id="SSF56349">
    <property type="entry name" value="DNA breaking-rejoining enzymes"/>
    <property type="match status" value="1"/>
</dbReference>
<evidence type="ECO:0000313" key="12">
    <source>
        <dbReference type="EMBL" id="EFM24844.1"/>
    </source>
</evidence>
<feature type="domain" description="Core-binding (CB)" evidence="11">
    <location>
        <begin position="2"/>
        <end position="106"/>
    </location>
</feature>
<accession>E0NMM6</accession>
<dbReference type="Pfam" id="PF00589">
    <property type="entry name" value="Phage_integrase"/>
    <property type="match status" value="1"/>
</dbReference>
<keyword evidence="2" id="KW-0963">Cytoplasm</keyword>
<protein>
    <submittedName>
        <fullName evidence="12">Phage integrase SAM-like domain protein</fullName>
    </submittedName>
</protein>
<dbReference type="eggNOG" id="COG4974">
    <property type="taxonomic scope" value="Bacteria"/>
</dbReference>
<dbReference type="PANTHER" id="PTHR30349">
    <property type="entry name" value="PHAGE INTEGRASE-RELATED"/>
    <property type="match status" value="1"/>
</dbReference>
<dbReference type="InterPro" id="IPR050090">
    <property type="entry name" value="Tyrosine_recombinase_XerCD"/>
</dbReference>
<keyword evidence="13" id="KW-1185">Reference proteome</keyword>
<gene>
    <name evidence="12" type="primary">xerC</name>
    <name evidence="12" type="ORF">HMPREF9225_1415</name>
</gene>
<organism evidence="12 13">
    <name type="scientific">Peptoniphilus duerdenii ATCC BAA-1640</name>
    <dbReference type="NCBI Taxonomy" id="862517"/>
    <lineage>
        <taxon>Bacteria</taxon>
        <taxon>Bacillati</taxon>
        <taxon>Bacillota</taxon>
        <taxon>Tissierellia</taxon>
        <taxon>Tissierellales</taxon>
        <taxon>Peptoniphilaceae</taxon>
        <taxon>Peptoniphilus</taxon>
    </lineage>
</organism>
<dbReference type="GO" id="GO:0003677">
    <property type="term" value="F:DNA binding"/>
    <property type="evidence" value="ECO:0007669"/>
    <property type="project" value="UniProtKB-UniRule"/>
</dbReference>
<feature type="domain" description="Tyr recombinase" evidence="10">
    <location>
        <begin position="128"/>
        <end position="314"/>
    </location>
</feature>
<dbReference type="GO" id="GO:0015074">
    <property type="term" value="P:DNA integration"/>
    <property type="evidence" value="ECO:0007669"/>
    <property type="project" value="UniProtKB-KW"/>
</dbReference>
<keyword evidence="7" id="KW-0233">DNA recombination</keyword>
<evidence type="ECO:0000256" key="5">
    <source>
        <dbReference type="ARBA" id="ARBA00022908"/>
    </source>
</evidence>
<evidence type="ECO:0000313" key="13">
    <source>
        <dbReference type="Proteomes" id="UP000003280"/>
    </source>
</evidence>
<dbReference type="EMBL" id="AEEH01000047">
    <property type="protein sequence ID" value="EFM24844.1"/>
    <property type="molecule type" value="Genomic_DNA"/>
</dbReference>
<dbReference type="GO" id="GO:0007059">
    <property type="term" value="P:chromosome segregation"/>
    <property type="evidence" value="ECO:0007669"/>
    <property type="project" value="UniProtKB-KW"/>
</dbReference>
<evidence type="ECO:0000256" key="4">
    <source>
        <dbReference type="ARBA" id="ARBA00022829"/>
    </source>
</evidence>
<dbReference type="InterPro" id="IPR002104">
    <property type="entry name" value="Integrase_catalytic"/>
</dbReference>
<keyword evidence="8" id="KW-0131">Cell cycle</keyword>
<dbReference type="PROSITE" id="PS51898">
    <property type="entry name" value="TYR_RECOMBINASE"/>
    <property type="match status" value="1"/>
</dbReference>
<dbReference type="Proteomes" id="UP000003280">
    <property type="component" value="Unassembled WGS sequence"/>
</dbReference>
<dbReference type="GO" id="GO:0051301">
    <property type="term" value="P:cell division"/>
    <property type="evidence" value="ECO:0007669"/>
    <property type="project" value="UniProtKB-KW"/>
</dbReference>
<evidence type="ECO:0000256" key="2">
    <source>
        <dbReference type="ARBA" id="ARBA00022490"/>
    </source>
</evidence>
<dbReference type="InterPro" id="IPR013762">
    <property type="entry name" value="Integrase-like_cat_sf"/>
</dbReference>
<evidence type="ECO:0000256" key="8">
    <source>
        <dbReference type="ARBA" id="ARBA00023306"/>
    </source>
</evidence>
<evidence type="ECO:0000259" key="11">
    <source>
        <dbReference type="PROSITE" id="PS51900"/>
    </source>
</evidence>
<dbReference type="AlphaFoldDB" id="E0NMM6"/>
<keyword evidence="3" id="KW-0132">Cell division</keyword>
<comment type="subcellular location">
    <subcellularLocation>
        <location evidence="1">Cytoplasm</location>
    </subcellularLocation>
</comment>